<dbReference type="PANTHER" id="PTHR38432">
    <property type="entry name" value="TELA-LIKE PROTEIN SAOUHSC_01408"/>
    <property type="match status" value="1"/>
</dbReference>
<dbReference type="Pfam" id="PF05816">
    <property type="entry name" value="TelA"/>
    <property type="match status" value="1"/>
</dbReference>
<organism evidence="3 4">
    <name type="scientific">Lawsonibacter faecis</name>
    <dbReference type="NCBI Taxonomy" id="2763052"/>
    <lineage>
        <taxon>Bacteria</taxon>
        <taxon>Bacillati</taxon>
        <taxon>Bacillota</taxon>
        <taxon>Clostridia</taxon>
        <taxon>Eubacteriales</taxon>
        <taxon>Oscillospiraceae</taxon>
        <taxon>Lawsonibacter</taxon>
    </lineage>
</organism>
<dbReference type="EMBL" id="JACOPQ010000015">
    <property type="protein sequence ID" value="MBC5738454.1"/>
    <property type="molecule type" value="Genomic_DNA"/>
</dbReference>
<evidence type="ECO:0000313" key="4">
    <source>
        <dbReference type="Proteomes" id="UP000607645"/>
    </source>
</evidence>
<dbReference type="AlphaFoldDB" id="A0A8J6MDZ5"/>
<dbReference type="PANTHER" id="PTHR38432:SF1">
    <property type="entry name" value="TELA-LIKE PROTEIN SAOUHSC_01408"/>
    <property type="match status" value="1"/>
</dbReference>
<proteinExistence type="inferred from homology"/>
<evidence type="ECO:0000256" key="2">
    <source>
        <dbReference type="PIRNR" id="PIRNR026508"/>
    </source>
</evidence>
<sequence>MTDKPEMTPSLTLDPTAASDANLDAAAAVAEAALKTPEAPTLTLEGGITLEDTAAAQKEKEAKAIQLDESQLTEAERKMVNDFSEKIDITDSNVVLQYGAAAQKNVASFSESTLNSVRTKDLGEIGQTLSSLVVQLKGFNVEEKKGIAGFFQKKRNELEEMKVAYTKAETNVDKICQMLEQHQVTLMKDIAMLDQMYDLNTKYYKELTMYIIAGKKKLAKVREGELEELRKKAAASGSQEDAQKYNDMANLCNRFEKKLHDLELTRMISIQMGPQTRLIQNNDTLMLEKIQSSLVNTIPLWKSQMVLALGLEHSRQATAAQSAVTNMTNQLLQQNADMLRMGTVETAKEAERSIVDIETLQHTNQQLIATLDEVMNIQKEGAQKRKEAELELGRIEGELKQKLLELRG</sequence>
<protein>
    <submittedName>
        <fullName evidence="3">Toxic anion resistance protein</fullName>
    </submittedName>
</protein>
<name>A0A8J6MDZ5_9FIRM</name>
<gene>
    <name evidence="3" type="ORF">H8S62_15690</name>
</gene>
<keyword evidence="4" id="KW-1185">Reference proteome</keyword>
<evidence type="ECO:0000313" key="3">
    <source>
        <dbReference type="EMBL" id="MBC5738454.1"/>
    </source>
</evidence>
<dbReference type="RefSeq" id="WP_155152288.1">
    <property type="nucleotide sequence ID" value="NZ_JACOPQ010000015.1"/>
</dbReference>
<dbReference type="Proteomes" id="UP000607645">
    <property type="component" value="Unassembled WGS sequence"/>
</dbReference>
<evidence type="ECO:0000256" key="1">
    <source>
        <dbReference type="ARBA" id="ARBA00005541"/>
    </source>
</evidence>
<comment type="similarity">
    <text evidence="1 2">Belongs to the TelA family.</text>
</comment>
<comment type="caution">
    <text evidence="3">The sequence shown here is derived from an EMBL/GenBank/DDBJ whole genome shotgun (WGS) entry which is preliminary data.</text>
</comment>
<dbReference type="PIRSF" id="PIRSF026508">
    <property type="entry name" value="TelA"/>
    <property type="match status" value="1"/>
</dbReference>
<dbReference type="InterPro" id="IPR008863">
    <property type="entry name" value="Toxic_anion-R_TelA"/>
</dbReference>
<accession>A0A8J6MDZ5</accession>
<reference evidence="3" key="1">
    <citation type="submission" date="2020-08" db="EMBL/GenBank/DDBJ databases">
        <title>Genome public.</title>
        <authorList>
            <person name="Liu C."/>
            <person name="Sun Q."/>
        </authorList>
    </citation>
    <scope>NUCLEOTIDE SEQUENCE</scope>
    <source>
        <strain evidence="3">NSJ-52</strain>
    </source>
</reference>